<name>A0A3M7Q1R9_BRAPC</name>
<reference evidence="1 2" key="1">
    <citation type="journal article" date="2018" name="Sci. Rep.">
        <title>Genomic signatures of local adaptation to the degree of environmental predictability in rotifers.</title>
        <authorList>
            <person name="Franch-Gras L."/>
            <person name="Hahn C."/>
            <person name="Garcia-Roger E.M."/>
            <person name="Carmona M.J."/>
            <person name="Serra M."/>
            <person name="Gomez A."/>
        </authorList>
    </citation>
    <scope>NUCLEOTIDE SEQUENCE [LARGE SCALE GENOMIC DNA]</scope>
    <source>
        <strain evidence="1">HYR1</strain>
    </source>
</reference>
<dbReference type="AlphaFoldDB" id="A0A3M7Q1R9"/>
<proteinExistence type="predicted"/>
<dbReference type="Proteomes" id="UP000276133">
    <property type="component" value="Unassembled WGS sequence"/>
</dbReference>
<dbReference type="EMBL" id="REGN01007751">
    <property type="protein sequence ID" value="RNA05360.1"/>
    <property type="molecule type" value="Genomic_DNA"/>
</dbReference>
<evidence type="ECO:0000313" key="1">
    <source>
        <dbReference type="EMBL" id="RNA05360.1"/>
    </source>
</evidence>
<organism evidence="1 2">
    <name type="scientific">Brachionus plicatilis</name>
    <name type="common">Marine rotifer</name>
    <name type="synonym">Brachionus muelleri</name>
    <dbReference type="NCBI Taxonomy" id="10195"/>
    <lineage>
        <taxon>Eukaryota</taxon>
        <taxon>Metazoa</taxon>
        <taxon>Spiralia</taxon>
        <taxon>Gnathifera</taxon>
        <taxon>Rotifera</taxon>
        <taxon>Eurotatoria</taxon>
        <taxon>Monogononta</taxon>
        <taxon>Pseudotrocha</taxon>
        <taxon>Ploima</taxon>
        <taxon>Brachionidae</taxon>
        <taxon>Brachionus</taxon>
    </lineage>
</organism>
<gene>
    <name evidence="1" type="ORF">BpHYR1_028536</name>
</gene>
<sequence length="82" mass="9813">METETNNIEFQCGIPQKYSAIRIPRFRDNLLRNWCDWKELPKPYGLTRLARVAMPNQSGIFGEIERNNEFFQKQLLDMICQF</sequence>
<accession>A0A3M7Q1R9</accession>
<comment type="caution">
    <text evidence="1">The sequence shown here is derived from an EMBL/GenBank/DDBJ whole genome shotgun (WGS) entry which is preliminary data.</text>
</comment>
<protein>
    <submittedName>
        <fullName evidence="1">Uncharacterized protein</fullName>
    </submittedName>
</protein>
<evidence type="ECO:0000313" key="2">
    <source>
        <dbReference type="Proteomes" id="UP000276133"/>
    </source>
</evidence>
<keyword evidence="2" id="KW-1185">Reference proteome</keyword>